<reference evidence="2 3" key="1">
    <citation type="submission" date="2017-06" db="EMBL/GenBank/DDBJ databases">
        <authorList>
            <person name="Kim H.J."/>
            <person name="Triplett B.A."/>
        </authorList>
    </citation>
    <scope>NUCLEOTIDE SEQUENCE [LARGE SCALE GENOMIC DNA]</scope>
    <source>
        <strain evidence="2 3">U15</strain>
    </source>
</reference>
<dbReference type="EMBL" id="FZOT01000004">
    <property type="protein sequence ID" value="SNS64509.1"/>
    <property type="molecule type" value="Genomic_DNA"/>
</dbReference>
<dbReference type="OrthoDB" id="459617at2"/>
<evidence type="ECO:0000259" key="1">
    <source>
        <dbReference type="Pfam" id="PF12680"/>
    </source>
</evidence>
<dbReference type="Proteomes" id="UP000198284">
    <property type="component" value="Unassembled WGS sequence"/>
</dbReference>
<name>A0A239G5T8_9BURK</name>
<keyword evidence="3" id="KW-1185">Reference proteome</keyword>
<gene>
    <name evidence="2" type="ORF">SAMN06265795_104265</name>
</gene>
<evidence type="ECO:0000313" key="3">
    <source>
        <dbReference type="Proteomes" id="UP000198284"/>
    </source>
</evidence>
<sequence>MYAYEMCRKYQEALNLRDLPAIAALFKPDALIKAPLSGTMGVIPFHERLFAHGRYAIARLENVFDGMTKTRSIALQFTYTWVLSGGHTIVLDGMTIFEIDDAERKFQKVTFIYDPTELVAHIRREGMAEALVLG</sequence>
<dbReference type="SUPFAM" id="SSF54427">
    <property type="entry name" value="NTF2-like"/>
    <property type="match status" value="1"/>
</dbReference>
<organism evidence="2 3">
    <name type="scientific">Noviherbaspirillum humi</name>
    <dbReference type="NCBI Taxonomy" id="1688639"/>
    <lineage>
        <taxon>Bacteria</taxon>
        <taxon>Pseudomonadati</taxon>
        <taxon>Pseudomonadota</taxon>
        <taxon>Betaproteobacteria</taxon>
        <taxon>Burkholderiales</taxon>
        <taxon>Oxalobacteraceae</taxon>
        <taxon>Noviherbaspirillum</taxon>
    </lineage>
</organism>
<dbReference type="Pfam" id="PF12680">
    <property type="entry name" value="SnoaL_2"/>
    <property type="match status" value="1"/>
</dbReference>
<feature type="domain" description="SnoaL-like" evidence="1">
    <location>
        <begin position="8"/>
        <end position="101"/>
    </location>
</feature>
<dbReference type="InterPro" id="IPR032710">
    <property type="entry name" value="NTF2-like_dom_sf"/>
</dbReference>
<proteinExistence type="predicted"/>
<dbReference type="AlphaFoldDB" id="A0A239G5T8"/>
<accession>A0A239G5T8</accession>
<protein>
    <recommendedName>
        <fullName evidence="1">SnoaL-like domain-containing protein</fullName>
    </recommendedName>
</protein>
<dbReference type="Gene3D" id="3.10.450.50">
    <property type="match status" value="1"/>
</dbReference>
<dbReference type="InterPro" id="IPR037401">
    <property type="entry name" value="SnoaL-like"/>
</dbReference>
<dbReference type="RefSeq" id="WP_089399093.1">
    <property type="nucleotide sequence ID" value="NZ_FZOT01000004.1"/>
</dbReference>
<evidence type="ECO:0000313" key="2">
    <source>
        <dbReference type="EMBL" id="SNS64509.1"/>
    </source>
</evidence>